<sequence>MTTGPLRGLKILEIAGLGPGPYAAMLLSDCGADILRVDRPGAGPSPHPVLERGRRSVVIDLKSQAGVNAVIGLSARADALIEGFRPGVMERLGLGPEILLERNPRLVYARITGWGQTGSSAHIAGHDPNYIAMTGAVHAMGPPDSPVLPLNIVGDYGGGGMFLAFGLMSALWHARATGEGQVIDVAIVDGVLSMMTALYGSLAAGAFSGERTGAGAYAAGPFNGVYMCADGKAITLCAFEPPFYRALLEALGMADDPDLKQQFDRARWPAGKAKLKAQFAREPQSYWIALLGDIDACFAPVISMREALDHPYHVERANFVEVAGTTVPAPAPRFSKTPAGAQGPPVEPGQGGAAALRDWGLADEEIGALVESRAISIEPWK</sequence>
<evidence type="ECO:0000313" key="2">
    <source>
        <dbReference type="EMBL" id="MDO7844053.1"/>
    </source>
</evidence>
<evidence type="ECO:0000313" key="3">
    <source>
        <dbReference type="Proteomes" id="UP001176468"/>
    </source>
</evidence>
<dbReference type="PANTHER" id="PTHR48228">
    <property type="entry name" value="SUCCINYL-COA--D-CITRAMALATE COA-TRANSFERASE"/>
    <property type="match status" value="1"/>
</dbReference>
<reference evidence="2" key="1">
    <citation type="submission" date="2023-07" db="EMBL/GenBank/DDBJ databases">
        <authorList>
            <person name="Kim M.K."/>
        </authorList>
    </citation>
    <scope>NUCLEOTIDE SEQUENCE</scope>
    <source>
        <strain evidence="2">CA1-15</strain>
    </source>
</reference>
<dbReference type="Gene3D" id="3.40.50.10540">
    <property type="entry name" value="Crotonobetainyl-coa:carnitine coa-transferase, domain 1"/>
    <property type="match status" value="1"/>
</dbReference>
<dbReference type="EMBL" id="JAUQSZ010000013">
    <property type="protein sequence ID" value="MDO7844053.1"/>
    <property type="molecule type" value="Genomic_DNA"/>
</dbReference>
<dbReference type="InterPro" id="IPR023606">
    <property type="entry name" value="CoA-Trfase_III_dom_1_sf"/>
</dbReference>
<evidence type="ECO:0000256" key="1">
    <source>
        <dbReference type="SAM" id="MobiDB-lite"/>
    </source>
</evidence>
<keyword evidence="3" id="KW-1185">Reference proteome</keyword>
<dbReference type="InterPro" id="IPR050509">
    <property type="entry name" value="CoA-transferase_III"/>
</dbReference>
<dbReference type="Proteomes" id="UP001176468">
    <property type="component" value="Unassembled WGS sequence"/>
</dbReference>
<dbReference type="Pfam" id="PF02515">
    <property type="entry name" value="CoA_transf_3"/>
    <property type="match status" value="1"/>
</dbReference>
<dbReference type="RefSeq" id="WP_304562514.1">
    <property type="nucleotide sequence ID" value="NZ_JAUQSZ010000013.1"/>
</dbReference>
<accession>A0ABT9A3D4</accession>
<name>A0ABT9A3D4_9SPHN</name>
<proteinExistence type="predicted"/>
<gene>
    <name evidence="2" type="ORF">Q5H94_17125</name>
</gene>
<dbReference type="InterPro" id="IPR044855">
    <property type="entry name" value="CoA-Trfase_III_dom3_sf"/>
</dbReference>
<organism evidence="2 3">
    <name type="scientific">Sphingomonas immobilis</name>
    <dbReference type="NCBI Taxonomy" id="3063997"/>
    <lineage>
        <taxon>Bacteria</taxon>
        <taxon>Pseudomonadati</taxon>
        <taxon>Pseudomonadota</taxon>
        <taxon>Alphaproteobacteria</taxon>
        <taxon>Sphingomonadales</taxon>
        <taxon>Sphingomonadaceae</taxon>
        <taxon>Sphingomonas</taxon>
    </lineage>
</organism>
<dbReference type="SUPFAM" id="SSF89796">
    <property type="entry name" value="CoA-transferase family III (CaiB/BaiF)"/>
    <property type="match status" value="1"/>
</dbReference>
<dbReference type="Gene3D" id="3.30.1540.10">
    <property type="entry name" value="formyl-coa transferase, domain 3"/>
    <property type="match status" value="1"/>
</dbReference>
<protein>
    <submittedName>
        <fullName evidence="2">CaiB/BaiF CoA-transferase family protein</fullName>
    </submittedName>
</protein>
<dbReference type="InterPro" id="IPR003673">
    <property type="entry name" value="CoA-Trfase_fam_III"/>
</dbReference>
<dbReference type="PANTHER" id="PTHR48228:SF5">
    <property type="entry name" value="ALPHA-METHYLACYL-COA RACEMASE"/>
    <property type="match status" value="1"/>
</dbReference>
<feature type="region of interest" description="Disordered" evidence="1">
    <location>
        <begin position="330"/>
        <end position="353"/>
    </location>
</feature>
<comment type="caution">
    <text evidence="2">The sequence shown here is derived from an EMBL/GenBank/DDBJ whole genome shotgun (WGS) entry which is preliminary data.</text>
</comment>